<keyword evidence="3" id="KW-0862">Zinc</keyword>
<evidence type="ECO:0000256" key="3">
    <source>
        <dbReference type="ARBA" id="ARBA00022833"/>
    </source>
</evidence>
<gene>
    <name evidence="6" type="ORF">CVT26_006716</name>
</gene>
<dbReference type="SMART" id="SM00184">
    <property type="entry name" value="RING"/>
    <property type="match status" value="2"/>
</dbReference>
<dbReference type="Proteomes" id="UP000284706">
    <property type="component" value="Unassembled WGS sequence"/>
</dbReference>
<accession>A0A409W0R5</accession>
<evidence type="ECO:0000313" key="7">
    <source>
        <dbReference type="Proteomes" id="UP000284706"/>
    </source>
</evidence>
<dbReference type="Gene3D" id="3.30.40.10">
    <property type="entry name" value="Zinc/RING finger domain, C3HC4 (zinc finger)"/>
    <property type="match status" value="1"/>
</dbReference>
<dbReference type="PROSITE" id="PS00518">
    <property type="entry name" value="ZF_RING_1"/>
    <property type="match status" value="1"/>
</dbReference>
<keyword evidence="1" id="KW-0479">Metal-binding</keyword>
<protein>
    <recommendedName>
        <fullName evidence="5">RING-type domain-containing protein</fullName>
    </recommendedName>
</protein>
<dbReference type="InterPro" id="IPR001841">
    <property type="entry name" value="Znf_RING"/>
</dbReference>
<sequence length="455" mass="51110">MEERYLVHIGKWVVRLLRAYKTHPDFLQSEVENLEPRFVSGITSVFEWRDLVNLTFGLYVYCCFGEYVTTHPGSQDLLLGLIPILSTNNDQAVQLLQTCETYVDLFRREIDRCFSLNQGYKNILPVVLQHKEVLIRMLDGQHAYDNTTLLEHLQSLSTCPICLASLSATAMSQSMECGHIFCRSCLVSWFSSSRYDPSTSLANDERLHTGSQRNPEVQAIPPSCPLCRVCIRRPAGPAIAVGRVAGIINVLYTLFETRDECEDRISDSFCSGGDSDELKQAADACMFIRSLRQFPSGLGAPGPETLAMLHQAIYHVRSGYTSVKEFADSIVLMVKEMKVEAKMIIDLEWRLSTPFLRSKTAAGIILSYIMCAICAEPAHGCKVFACGRIICKSCSVKCKRCPFEHSTQEDDVRPTDVFVLSDIVDFLTTEDSPSTDPHKQLSDMASTWECKSMRE</sequence>
<dbReference type="EMBL" id="NHYE01005474">
    <property type="protein sequence ID" value="PPQ72081.1"/>
    <property type="molecule type" value="Genomic_DNA"/>
</dbReference>
<dbReference type="GO" id="GO:0008270">
    <property type="term" value="F:zinc ion binding"/>
    <property type="evidence" value="ECO:0007669"/>
    <property type="project" value="UniProtKB-KW"/>
</dbReference>
<proteinExistence type="predicted"/>
<dbReference type="InterPro" id="IPR013083">
    <property type="entry name" value="Znf_RING/FYVE/PHD"/>
</dbReference>
<dbReference type="InterPro" id="IPR047126">
    <property type="entry name" value="RNF141-like"/>
</dbReference>
<dbReference type="Pfam" id="PF13639">
    <property type="entry name" value="zf-RING_2"/>
    <property type="match status" value="1"/>
</dbReference>
<organism evidence="6 7">
    <name type="scientific">Gymnopilus dilepis</name>
    <dbReference type="NCBI Taxonomy" id="231916"/>
    <lineage>
        <taxon>Eukaryota</taxon>
        <taxon>Fungi</taxon>
        <taxon>Dikarya</taxon>
        <taxon>Basidiomycota</taxon>
        <taxon>Agaricomycotina</taxon>
        <taxon>Agaricomycetes</taxon>
        <taxon>Agaricomycetidae</taxon>
        <taxon>Agaricales</taxon>
        <taxon>Agaricineae</taxon>
        <taxon>Hymenogastraceae</taxon>
        <taxon>Gymnopilus</taxon>
    </lineage>
</organism>
<dbReference type="OrthoDB" id="6105938at2759"/>
<evidence type="ECO:0000256" key="2">
    <source>
        <dbReference type="ARBA" id="ARBA00022771"/>
    </source>
</evidence>
<evidence type="ECO:0000259" key="5">
    <source>
        <dbReference type="PROSITE" id="PS50089"/>
    </source>
</evidence>
<dbReference type="SUPFAM" id="SSF57850">
    <property type="entry name" value="RING/U-box"/>
    <property type="match status" value="1"/>
</dbReference>
<name>A0A409W0R5_9AGAR</name>
<dbReference type="PANTHER" id="PTHR12109">
    <property type="entry name" value="RING FINGER PROTEIN 141-RELATED"/>
    <property type="match status" value="1"/>
</dbReference>
<keyword evidence="2 4" id="KW-0863">Zinc-finger</keyword>
<comment type="caution">
    <text evidence="6">The sequence shown here is derived from an EMBL/GenBank/DDBJ whole genome shotgun (WGS) entry which is preliminary data.</text>
</comment>
<evidence type="ECO:0000256" key="1">
    <source>
        <dbReference type="ARBA" id="ARBA00022723"/>
    </source>
</evidence>
<dbReference type="InterPro" id="IPR017907">
    <property type="entry name" value="Znf_RING_CS"/>
</dbReference>
<dbReference type="AlphaFoldDB" id="A0A409W0R5"/>
<dbReference type="PROSITE" id="PS50089">
    <property type="entry name" value="ZF_RING_2"/>
    <property type="match status" value="1"/>
</dbReference>
<dbReference type="InParanoid" id="A0A409W0R5"/>
<evidence type="ECO:0000256" key="4">
    <source>
        <dbReference type="PROSITE-ProRule" id="PRU00175"/>
    </source>
</evidence>
<evidence type="ECO:0000313" key="6">
    <source>
        <dbReference type="EMBL" id="PPQ72081.1"/>
    </source>
</evidence>
<feature type="domain" description="RING-type" evidence="5">
    <location>
        <begin position="159"/>
        <end position="228"/>
    </location>
</feature>
<reference evidence="6 7" key="1">
    <citation type="journal article" date="2018" name="Evol. Lett.">
        <title>Horizontal gene cluster transfer increased hallucinogenic mushroom diversity.</title>
        <authorList>
            <person name="Reynolds H.T."/>
            <person name="Vijayakumar V."/>
            <person name="Gluck-Thaler E."/>
            <person name="Korotkin H.B."/>
            <person name="Matheny P.B."/>
            <person name="Slot J.C."/>
        </authorList>
    </citation>
    <scope>NUCLEOTIDE SEQUENCE [LARGE SCALE GENOMIC DNA]</scope>
    <source>
        <strain evidence="6 7">SRW20</strain>
    </source>
</reference>
<keyword evidence="7" id="KW-1185">Reference proteome</keyword>